<organism evidence="7 8">
    <name type="scientific">Henosepilachna vigintioctopunctata</name>
    <dbReference type="NCBI Taxonomy" id="420089"/>
    <lineage>
        <taxon>Eukaryota</taxon>
        <taxon>Metazoa</taxon>
        <taxon>Ecdysozoa</taxon>
        <taxon>Arthropoda</taxon>
        <taxon>Hexapoda</taxon>
        <taxon>Insecta</taxon>
        <taxon>Pterygota</taxon>
        <taxon>Neoptera</taxon>
        <taxon>Endopterygota</taxon>
        <taxon>Coleoptera</taxon>
        <taxon>Polyphaga</taxon>
        <taxon>Cucujiformia</taxon>
        <taxon>Coccinelloidea</taxon>
        <taxon>Coccinellidae</taxon>
        <taxon>Epilachninae</taxon>
        <taxon>Epilachnini</taxon>
        <taxon>Henosepilachna</taxon>
    </lineage>
</organism>
<protein>
    <recommendedName>
        <fullName evidence="6">Aminotransferase class V domain-containing protein</fullName>
    </recommendedName>
</protein>
<comment type="catalytic activity">
    <reaction evidence="5">
        <text>O-phospho-L-serine + 2-oxoglutarate = 3-phosphooxypyruvate + L-glutamate</text>
        <dbReference type="Rhea" id="RHEA:14329"/>
        <dbReference type="ChEBI" id="CHEBI:16810"/>
        <dbReference type="ChEBI" id="CHEBI:18110"/>
        <dbReference type="ChEBI" id="CHEBI:29985"/>
        <dbReference type="ChEBI" id="CHEBI:57524"/>
        <dbReference type="EC" id="2.6.1.52"/>
    </reaction>
</comment>
<dbReference type="GO" id="GO:0005737">
    <property type="term" value="C:cytoplasm"/>
    <property type="evidence" value="ECO:0007669"/>
    <property type="project" value="TreeGrafter"/>
</dbReference>
<dbReference type="EMBL" id="JARQZJ010000043">
    <property type="protein sequence ID" value="KAK9877649.1"/>
    <property type="molecule type" value="Genomic_DNA"/>
</dbReference>
<sequence>MVLFMQGGELGGFATIALNRINTTWSADYILTGTLSNEAAKETAKYGKVNPLVYPLADRPGSIPDQLSWNLNRDTSYFYYCDNKTVDGVEFPFISNNPHNVPLVADMSSSTMIKSVYVSKFGLESAILSDYISILIFI</sequence>
<dbReference type="Proteomes" id="UP001431783">
    <property type="component" value="Unassembled WGS sequence"/>
</dbReference>
<dbReference type="InterPro" id="IPR015421">
    <property type="entry name" value="PyrdxlP-dep_Trfase_major"/>
</dbReference>
<keyword evidence="2" id="KW-0808">Transferase</keyword>
<reference evidence="7 8" key="1">
    <citation type="submission" date="2023-03" db="EMBL/GenBank/DDBJ databases">
        <title>Genome insight into feeding habits of ladybird beetles.</title>
        <authorList>
            <person name="Li H.-S."/>
            <person name="Huang Y.-H."/>
            <person name="Pang H."/>
        </authorList>
    </citation>
    <scope>NUCLEOTIDE SEQUENCE [LARGE SCALE GENOMIC DNA]</scope>
    <source>
        <strain evidence="7">SYSU_2023b</strain>
        <tissue evidence="7">Whole body</tissue>
    </source>
</reference>
<keyword evidence="3" id="KW-0663">Pyridoxal phosphate</keyword>
<comment type="pathway">
    <text evidence="4">Amino-acid biosynthesis.</text>
</comment>
<evidence type="ECO:0000256" key="2">
    <source>
        <dbReference type="ARBA" id="ARBA00022679"/>
    </source>
</evidence>
<evidence type="ECO:0000313" key="7">
    <source>
        <dbReference type="EMBL" id="KAK9877649.1"/>
    </source>
</evidence>
<dbReference type="InterPro" id="IPR000192">
    <property type="entry name" value="Aminotrans_V_dom"/>
</dbReference>
<dbReference type="GO" id="GO:0030170">
    <property type="term" value="F:pyridoxal phosphate binding"/>
    <property type="evidence" value="ECO:0007669"/>
    <property type="project" value="TreeGrafter"/>
</dbReference>
<evidence type="ECO:0000256" key="1">
    <source>
        <dbReference type="ARBA" id="ARBA00001933"/>
    </source>
</evidence>
<dbReference type="Pfam" id="PF00266">
    <property type="entry name" value="Aminotran_5"/>
    <property type="match status" value="1"/>
</dbReference>
<dbReference type="PANTHER" id="PTHR43247">
    <property type="entry name" value="PHOSPHOSERINE AMINOTRANSFERASE"/>
    <property type="match status" value="1"/>
</dbReference>
<dbReference type="GO" id="GO:0006564">
    <property type="term" value="P:L-serine biosynthetic process"/>
    <property type="evidence" value="ECO:0007669"/>
    <property type="project" value="InterPro"/>
</dbReference>
<comment type="cofactor">
    <cofactor evidence="1">
        <name>pyridoxal 5'-phosphate</name>
        <dbReference type="ChEBI" id="CHEBI:597326"/>
    </cofactor>
</comment>
<evidence type="ECO:0000256" key="5">
    <source>
        <dbReference type="ARBA" id="ARBA00049007"/>
    </source>
</evidence>
<feature type="domain" description="Aminotransferase class V" evidence="6">
    <location>
        <begin position="2"/>
        <end position="123"/>
    </location>
</feature>
<accession>A0AAW1UEE5</accession>
<evidence type="ECO:0000256" key="4">
    <source>
        <dbReference type="ARBA" id="ARBA00029440"/>
    </source>
</evidence>
<evidence type="ECO:0000313" key="8">
    <source>
        <dbReference type="Proteomes" id="UP001431783"/>
    </source>
</evidence>
<name>A0AAW1UEE5_9CUCU</name>
<dbReference type="GO" id="GO:0004648">
    <property type="term" value="F:O-phospho-L-serine:2-oxoglutarate aminotransferase activity"/>
    <property type="evidence" value="ECO:0007669"/>
    <property type="project" value="UniProtKB-EC"/>
</dbReference>
<evidence type="ECO:0000259" key="6">
    <source>
        <dbReference type="Pfam" id="PF00266"/>
    </source>
</evidence>
<comment type="caution">
    <text evidence="7">The sequence shown here is derived from an EMBL/GenBank/DDBJ whole genome shotgun (WGS) entry which is preliminary data.</text>
</comment>
<evidence type="ECO:0000256" key="3">
    <source>
        <dbReference type="ARBA" id="ARBA00022898"/>
    </source>
</evidence>
<dbReference type="InterPro" id="IPR015424">
    <property type="entry name" value="PyrdxlP-dep_Trfase"/>
</dbReference>
<gene>
    <name evidence="7" type="ORF">WA026_019319</name>
</gene>
<dbReference type="PANTHER" id="PTHR43247:SF1">
    <property type="entry name" value="PHOSPHOSERINE AMINOTRANSFERASE"/>
    <property type="match status" value="1"/>
</dbReference>
<dbReference type="InterPro" id="IPR022278">
    <property type="entry name" value="Pser_aminoTfrase"/>
</dbReference>
<dbReference type="SUPFAM" id="SSF53383">
    <property type="entry name" value="PLP-dependent transferases"/>
    <property type="match status" value="1"/>
</dbReference>
<keyword evidence="8" id="KW-1185">Reference proteome</keyword>
<proteinExistence type="predicted"/>
<dbReference type="Gene3D" id="3.40.640.10">
    <property type="entry name" value="Type I PLP-dependent aspartate aminotransferase-like (Major domain)"/>
    <property type="match status" value="1"/>
</dbReference>
<dbReference type="AlphaFoldDB" id="A0AAW1UEE5"/>